<evidence type="ECO:0000256" key="2">
    <source>
        <dbReference type="ARBA" id="ARBA00022630"/>
    </source>
</evidence>
<evidence type="ECO:0000259" key="6">
    <source>
        <dbReference type="Pfam" id="PF07992"/>
    </source>
</evidence>
<reference evidence="7 8" key="1">
    <citation type="journal article" date="2019" name="Int. J. Syst. Evol. Microbiol.">
        <title>The Global Catalogue of Microorganisms (GCM) 10K type strain sequencing project: providing services to taxonomists for standard genome sequencing and annotation.</title>
        <authorList>
            <consortium name="The Broad Institute Genomics Platform"/>
            <consortium name="The Broad Institute Genome Sequencing Center for Infectious Disease"/>
            <person name="Wu L."/>
            <person name="Ma J."/>
        </authorList>
    </citation>
    <scope>NUCLEOTIDE SEQUENCE [LARGE SCALE GENOMIC DNA]</scope>
    <source>
        <strain evidence="7 8">JCM 14718</strain>
    </source>
</reference>
<dbReference type="PRINTS" id="PR00368">
    <property type="entry name" value="FADPNR"/>
</dbReference>
<sequence>MADLRAGRKRVVVIGAGFAGYHCLRTLERQLPADVAELVVVSPTDYMLYIPLLPEVAGGVLEPRQVAVPLRVKLPRTRLQLGMVTAIDLAGRHLTVVNDEGHAVELAFDHLVITSGSVTRLLSIPGVADYAKGFKSVAEAIYLRDHILRQLEYADLAETEEERTARMTFVVVGAGYTGTELVAQGQQLTKQATKKRRGRPATAARWVLVDTASRVLPGLSERLAGPALKVLRNRGVDVRLETSVSKVTATSVSLTDGSEIPTRTVAWCVGVRPDPLVEPLGLPTTKGRLNTDEFLAVPGFPDVWAAGDVAAVPDLTRPGEITAMTAQHAQRQGVALAHNIAAAFGRGTAKAYKHSDLGFVVDLAGLQAVADPLHIPLSGFPAKVVARGYHLLALPANRLRVATSWLTDLLARRQLVHFGVIPESGVSLAEADERPTVTS</sequence>
<protein>
    <submittedName>
        <fullName evidence="7">NAD(P)/FAD-dependent oxidoreductase</fullName>
    </submittedName>
</protein>
<evidence type="ECO:0000313" key="7">
    <source>
        <dbReference type="EMBL" id="GAA1673890.1"/>
    </source>
</evidence>
<dbReference type="InterPro" id="IPR023753">
    <property type="entry name" value="FAD/NAD-binding_dom"/>
</dbReference>
<gene>
    <name evidence="7" type="ORF">GCM10009765_24050</name>
</gene>
<accession>A0ABN2GMV1</accession>
<comment type="caution">
    <text evidence="7">The sequence shown here is derived from an EMBL/GenBank/DDBJ whole genome shotgun (WGS) entry which is preliminary data.</text>
</comment>
<dbReference type="RefSeq" id="WP_344309807.1">
    <property type="nucleotide sequence ID" value="NZ_BAAANY010000008.1"/>
</dbReference>
<keyword evidence="4" id="KW-0560">Oxidoreductase</keyword>
<dbReference type="PRINTS" id="PR00411">
    <property type="entry name" value="PNDRDTASEI"/>
</dbReference>
<comment type="similarity">
    <text evidence="1">Belongs to the NADH dehydrogenase family.</text>
</comment>
<evidence type="ECO:0000256" key="4">
    <source>
        <dbReference type="ARBA" id="ARBA00023002"/>
    </source>
</evidence>
<keyword evidence="2" id="KW-0285">Flavoprotein</keyword>
<dbReference type="EMBL" id="BAAANY010000008">
    <property type="protein sequence ID" value="GAA1673890.1"/>
    <property type="molecule type" value="Genomic_DNA"/>
</dbReference>
<dbReference type="Pfam" id="PF07992">
    <property type="entry name" value="Pyr_redox_2"/>
    <property type="match status" value="1"/>
</dbReference>
<dbReference type="SUPFAM" id="SSF51905">
    <property type="entry name" value="FAD/NAD(P)-binding domain"/>
    <property type="match status" value="1"/>
</dbReference>
<keyword evidence="5" id="KW-0520">NAD</keyword>
<evidence type="ECO:0000256" key="1">
    <source>
        <dbReference type="ARBA" id="ARBA00005272"/>
    </source>
</evidence>
<evidence type="ECO:0000256" key="3">
    <source>
        <dbReference type="ARBA" id="ARBA00022827"/>
    </source>
</evidence>
<dbReference type="InterPro" id="IPR036188">
    <property type="entry name" value="FAD/NAD-bd_sf"/>
</dbReference>
<dbReference type="PANTHER" id="PTHR43706">
    <property type="entry name" value="NADH DEHYDROGENASE"/>
    <property type="match status" value="1"/>
</dbReference>
<dbReference type="PANTHER" id="PTHR43706:SF45">
    <property type="entry name" value="NADH DEHYDROGENASE-LIKE PROTEIN RV1812C"/>
    <property type="match status" value="1"/>
</dbReference>
<keyword evidence="8" id="KW-1185">Reference proteome</keyword>
<dbReference type="Proteomes" id="UP001500618">
    <property type="component" value="Unassembled WGS sequence"/>
</dbReference>
<evidence type="ECO:0000256" key="5">
    <source>
        <dbReference type="ARBA" id="ARBA00023027"/>
    </source>
</evidence>
<feature type="domain" description="FAD/NAD(P)-binding" evidence="6">
    <location>
        <begin position="10"/>
        <end position="333"/>
    </location>
</feature>
<dbReference type="Gene3D" id="3.50.50.100">
    <property type="match status" value="1"/>
</dbReference>
<keyword evidence="3" id="KW-0274">FAD</keyword>
<organism evidence="7 8">
    <name type="scientific">Fodinicola feengrottensis</name>
    <dbReference type="NCBI Taxonomy" id="435914"/>
    <lineage>
        <taxon>Bacteria</taxon>
        <taxon>Bacillati</taxon>
        <taxon>Actinomycetota</taxon>
        <taxon>Actinomycetes</taxon>
        <taxon>Mycobacteriales</taxon>
        <taxon>Fodinicola</taxon>
    </lineage>
</organism>
<dbReference type="InterPro" id="IPR045024">
    <property type="entry name" value="NDH-2"/>
</dbReference>
<name>A0ABN2GMV1_9ACTN</name>
<proteinExistence type="inferred from homology"/>
<evidence type="ECO:0000313" key="8">
    <source>
        <dbReference type="Proteomes" id="UP001500618"/>
    </source>
</evidence>